<dbReference type="EMBL" id="KN773829">
    <property type="protein sequence ID" value="KIH45131.1"/>
    <property type="molecule type" value="Genomic_DNA"/>
</dbReference>
<name>A0A0C2FJR5_9BILA</name>
<keyword evidence="2" id="KW-1185">Reference proteome</keyword>
<dbReference type="AlphaFoldDB" id="A0A0C2FJR5"/>
<organism evidence="1 2">
    <name type="scientific">Ancylostoma duodenale</name>
    <dbReference type="NCBI Taxonomy" id="51022"/>
    <lineage>
        <taxon>Eukaryota</taxon>
        <taxon>Metazoa</taxon>
        <taxon>Ecdysozoa</taxon>
        <taxon>Nematoda</taxon>
        <taxon>Chromadorea</taxon>
        <taxon>Rhabditida</taxon>
        <taxon>Rhabditina</taxon>
        <taxon>Rhabditomorpha</taxon>
        <taxon>Strongyloidea</taxon>
        <taxon>Ancylostomatidae</taxon>
        <taxon>Ancylostomatinae</taxon>
        <taxon>Ancylostoma</taxon>
    </lineage>
</organism>
<dbReference type="OrthoDB" id="6625894at2759"/>
<dbReference type="Proteomes" id="UP000054047">
    <property type="component" value="Unassembled WGS sequence"/>
</dbReference>
<reference evidence="1 2" key="1">
    <citation type="submission" date="2013-12" db="EMBL/GenBank/DDBJ databases">
        <title>Draft genome of the parsitic nematode Ancylostoma duodenale.</title>
        <authorList>
            <person name="Mitreva M."/>
        </authorList>
    </citation>
    <scope>NUCLEOTIDE SEQUENCE [LARGE SCALE GENOMIC DNA]</scope>
    <source>
        <strain evidence="1 2">Zhejiang</strain>
    </source>
</reference>
<protein>
    <submittedName>
        <fullName evidence="1">Uncharacterized protein</fullName>
    </submittedName>
</protein>
<evidence type="ECO:0000313" key="2">
    <source>
        <dbReference type="Proteomes" id="UP000054047"/>
    </source>
</evidence>
<sequence>MPTRSDADKDYDRLQALCYGVVHIQEKMREHRLRSFGHILRATEQSVEKIAHVFQFPGRRPRGRTRQHWADTLRKDLKIVGVQPEQADKRSKW</sequence>
<evidence type="ECO:0000313" key="1">
    <source>
        <dbReference type="EMBL" id="KIH45131.1"/>
    </source>
</evidence>
<accession>A0A0C2FJR5</accession>
<gene>
    <name evidence="1" type="ORF">ANCDUO_24832</name>
</gene>
<proteinExistence type="predicted"/>